<evidence type="ECO:0008006" key="4">
    <source>
        <dbReference type="Google" id="ProtNLM"/>
    </source>
</evidence>
<name>A0A9P5JVY9_9AGAM</name>
<protein>
    <recommendedName>
        <fullName evidence="4">Secreted protein</fullName>
    </recommendedName>
</protein>
<proteinExistence type="predicted"/>
<comment type="caution">
    <text evidence="2">The sequence shown here is derived from an EMBL/GenBank/DDBJ whole genome shotgun (WGS) entry which is preliminary data.</text>
</comment>
<evidence type="ECO:0000313" key="3">
    <source>
        <dbReference type="Proteomes" id="UP000759537"/>
    </source>
</evidence>
<evidence type="ECO:0000313" key="2">
    <source>
        <dbReference type="EMBL" id="KAF8464735.1"/>
    </source>
</evidence>
<reference evidence="2" key="1">
    <citation type="submission" date="2019-10" db="EMBL/GenBank/DDBJ databases">
        <authorList>
            <consortium name="DOE Joint Genome Institute"/>
            <person name="Kuo A."/>
            <person name="Miyauchi S."/>
            <person name="Kiss E."/>
            <person name="Drula E."/>
            <person name="Kohler A."/>
            <person name="Sanchez-Garcia M."/>
            <person name="Andreopoulos B."/>
            <person name="Barry K.W."/>
            <person name="Bonito G."/>
            <person name="Buee M."/>
            <person name="Carver A."/>
            <person name="Chen C."/>
            <person name="Cichocki N."/>
            <person name="Clum A."/>
            <person name="Culley D."/>
            <person name="Crous P.W."/>
            <person name="Fauchery L."/>
            <person name="Girlanda M."/>
            <person name="Hayes R."/>
            <person name="Keri Z."/>
            <person name="LaButti K."/>
            <person name="Lipzen A."/>
            <person name="Lombard V."/>
            <person name="Magnuson J."/>
            <person name="Maillard F."/>
            <person name="Morin E."/>
            <person name="Murat C."/>
            <person name="Nolan M."/>
            <person name="Ohm R."/>
            <person name="Pangilinan J."/>
            <person name="Pereira M."/>
            <person name="Perotto S."/>
            <person name="Peter M."/>
            <person name="Riley R."/>
            <person name="Sitrit Y."/>
            <person name="Stielow B."/>
            <person name="Szollosi G."/>
            <person name="Zifcakova L."/>
            <person name="Stursova M."/>
            <person name="Spatafora J.W."/>
            <person name="Tedersoo L."/>
            <person name="Vaario L.-M."/>
            <person name="Yamada A."/>
            <person name="Yan M."/>
            <person name="Wang P."/>
            <person name="Xu J."/>
            <person name="Bruns T."/>
            <person name="Baldrian P."/>
            <person name="Vilgalys R."/>
            <person name="Henrissat B."/>
            <person name="Grigoriev I.V."/>
            <person name="Hibbett D."/>
            <person name="Nagy L.G."/>
            <person name="Martin F.M."/>
        </authorList>
    </citation>
    <scope>NUCLEOTIDE SEQUENCE</scope>
    <source>
        <strain evidence="2">Prilba</strain>
    </source>
</reference>
<reference evidence="2" key="2">
    <citation type="journal article" date="2020" name="Nat. Commun.">
        <title>Large-scale genome sequencing of mycorrhizal fungi provides insights into the early evolution of symbiotic traits.</title>
        <authorList>
            <person name="Miyauchi S."/>
            <person name="Kiss E."/>
            <person name="Kuo A."/>
            <person name="Drula E."/>
            <person name="Kohler A."/>
            <person name="Sanchez-Garcia M."/>
            <person name="Morin E."/>
            <person name="Andreopoulos B."/>
            <person name="Barry K.W."/>
            <person name="Bonito G."/>
            <person name="Buee M."/>
            <person name="Carver A."/>
            <person name="Chen C."/>
            <person name="Cichocki N."/>
            <person name="Clum A."/>
            <person name="Culley D."/>
            <person name="Crous P.W."/>
            <person name="Fauchery L."/>
            <person name="Girlanda M."/>
            <person name="Hayes R.D."/>
            <person name="Keri Z."/>
            <person name="LaButti K."/>
            <person name="Lipzen A."/>
            <person name="Lombard V."/>
            <person name="Magnuson J."/>
            <person name="Maillard F."/>
            <person name="Murat C."/>
            <person name="Nolan M."/>
            <person name="Ohm R.A."/>
            <person name="Pangilinan J."/>
            <person name="Pereira M.F."/>
            <person name="Perotto S."/>
            <person name="Peter M."/>
            <person name="Pfister S."/>
            <person name="Riley R."/>
            <person name="Sitrit Y."/>
            <person name="Stielow J.B."/>
            <person name="Szollosi G."/>
            <person name="Zifcakova L."/>
            <person name="Stursova M."/>
            <person name="Spatafora J.W."/>
            <person name="Tedersoo L."/>
            <person name="Vaario L.M."/>
            <person name="Yamada A."/>
            <person name="Yan M."/>
            <person name="Wang P."/>
            <person name="Xu J."/>
            <person name="Bruns T."/>
            <person name="Baldrian P."/>
            <person name="Vilgalys R."/>
            <person name="Dunand C."/>
            <person name="Henrissat B."/>
            <person name="Grigoriev I.V."/>
            <person name="Hibbett D."/>
            <person name="Nagy L.G."/>
            <person name="Martin F.M."/>
        </authorList>
    </citation>
    <scope>NUCLEOTIDE SEQUENCE</scope>
    <source>
        <strain evidence="2">Prilba</strain>
    </source>
</reference>
<organism evidence="2 3">
    <name type="scientific">Russula ochroleuca</name>
    <dbReference type="NCBI Taxonomy" id="152965"/>
    <lineage>
        <taxon>Eukaryota</taxon>
        <taxon>Fungi</taxon>
        <taxon>Dikarya</taxon>
        <taxon>Basidiomycota</taxon>
        <taxon>Agaricomycotina</taxon>
        <taxon>Agaricomycetes</taxon>
        <taxon>Russulales</taxon>
        <taxon>Russulaceae</taxon>
        <taxon>Russula</taxon>
    </lineage>
</organism>
<gene>
    <name evidence="2" type="ORF">DFH94DRAFT_394791</name>
</gene>
<accession>A0A9P5JVY9</accession>
<dbReference type="AlphaFoldDB" id="A0A9P5JVY9"/>
<feature type="chain" id="PRO_5040327193" description="Secreted protein" evidence="1">
    <location>
        <begin position="27"/>
        <end position="128"/>
    </location>
</feature>
<sequence>MYFARRNGAQCCNLSFFLAVTFLCFAWDASNVALLPHVRPPFLPYWCTRGHPNFVTVSCTSATISHSRPNKYSSTTVLHKLRTPEAQCNVPKSRPPLVPRQFFSPLRCAHTSADGYICIQVHHTLTVL</sequence>
<keyword evidence="3" id="KW-1185">Reference proteome</keyword>
<dbReference type="Proteomes" id="UP000759537">
    <property type="component" value="Unassembled WGS sequence"/>
</dbReference>
<evidence type="ECO:0000256" key="1">
    <source>
        <dbReference type="SAM" id="SignalP"/>
    </source>
</evidence>
<keyword evidence="1" id="KW-0732">Signal</keyword>
<dbReference type="EMBL" id="WHVB01000054">
    <property type="protein sequence ID" value="KAF8464735.1"/>
    <property type="molecule type" value="Genomic_DNA"/>
</dbReference>
<feature type="signal peptide" evidence="1">
    <location>
        <begin position="1"/>
        <end position="26"/>
    </location>
</feature>